<evidence type="ECO:0000313" key="3">
    <source>
        <dbReference type="EMBL" id="CAE11028.1"/>
    </source>
</evidence>
<evidence type="ECO:0000256" key="2">
    <source>
        <dbReference type="SAM" id="Phobius"/>
    </source>
</evidence>
<feature type="transmembrane region" description="Helical" evidence="2">
    <location>
        <begin position="31"/>
        <end position="53"/>
    </location>
</feature>
<feature type="compositionally biased region" description="Basic and acidic residues" evidence="1">
    <location>
        <begin position="63"/>
        <end position="81"/>
    </location>
</feature>
<dbReference type="HOGENOM" id="CLU_2290538_0_0_7"/>
<accession>Q7MQT5</accession>
<evidence type="ECO:0000256" key="1">
    <source>
        <dbReference type="SAM" id="MobiDB-lite"/>
    </source>
</evidence>
<keyword evidence="2" id="KW-1133">Transmembrane helix</keyword>
<feature type="region of interest" description="Disordered" evidence="1">
    <location>
        <begin position="63"/>
        <end position="101"/>
    </location>
</feature>
<keyword evidence="2" id="KW-0812">Transmembrane</keyword>
<proteinExistence type="predicted"/>
<name>Q7MQT5_WOLSU</name>
<sequence>MASGCATSGEPSREAEASFCEGVGDCVGKSAMFSLAVLALIGTIPGAAIGYTVEKISDGIKGEKSEEGDLAKEVGTEEKNESNASSSDWAFDLEARPRESL</sequence>
<dbReference type="KEGG" id="wsu:WS2027"/>
<evidence type="ECO:0000313" key="4">
    <source>
        <dbReference type="Proteomes" id="UP000000422"/>
    </source>
</evidence>
<keyword evidence="2" id="KW-0472">Membrane</keyword>
<organism evidence="4">
    <name type="scientific">Wolinella succinogenes (strain ATCC 29543 / DSM 1740 / CCUG 13145 / JCM 31913 / LMG 7466 / NCTC 11488 / FDC 602W)</name>
    <name type="common">Vibrio succinogenes</name>
    <dbReference type="NCBI Taxonomy" id="273121"/>
    <lineage>
        <taxon>Bacteria</taxon>
        <taxon>Pseudomonadati</taxon>
        <taxon>Campylobacterota</taxon>
        <taxon>Epsilonproteobacteria</taxon>
        <taxon>Campylobacterales</taxon>
        <taxon>Helicobacteraceae</taxon>
        <taxon>Wolinella</taxon>
    </lineage>
</organism>
<keyword evidence="4" id="KW-1185">Reference proteome</keyword>
<dbReference type="STRING" id="273121.WS2027"/>
<dbReference type="AlphaFoldDB" id="Q7MQT5"/>
<dbReference type="Proteomes" id="UP000000422">
    <property type="component" value="Chromosome"/>
</dbReference>
<gene>
    <name evidence="3" type="ordered locus">WS2027</name>
</gene>
<protein>
    <submittedName>
        <fullName evidence="3">Uncharacterized protein</fullName>
    </submittedName>
</protein>
<dbReference type="EMBL" id="BX571662">
    <property type="protein sequence ID" value="CAE11028.1"/>
    <property type="molecule type" value="Genomic_DNA"/>
</dbReference>
<reference evidence="3 4" key="1">
    <citation type="journal article" date="2003" name="Proc. Natl. Acad. Sci. U.S.A.">
        <title>Complete genome sequence and analysis of Wolinella succinogenes.</title>
        <authorList>
            <person name="Baar C."/>
            <person name="Eppinger M."/>
            <person name="Raddatz G."/>
            <person name="Simon JM."/>
            <person name="Lanz C."/>
            <person name="Klimmek O."/>
            <person name="Nandakumar R."/>
            <person name="Gross R."/>
            <person name="Rosinus A."/>
            <person name="Keller H."/>
            <person name="Jagtap P."/>
            <person name="Linke B."/>
            <person name="Meyer F."/>
            <person name="Lederer H."/>
            <person name="Schuster S.C."/>
        </authorList>
    </citation>
    <scope>NUCLEOTIDE SEQUENCE [LARGE SCALE GENOMIC DNA]</scope>
    <source>
        <strain evidence="4">ATCC 29543 / DSM 1740 / CCUG 13145 / JCM 31913 / LMG 7466 / NCTC 11488 / FDC 602W</strain>
    </source>
</reference>